<proteinExistence type="predicted"/>
<feature type="transmembrane region" description="Helical" evidence="1">
    <location>
        <begin position="5"/>
        <end position="23"/>
    </location>
</feature>
<evidence type="ECO:0000256" key="1">
    <source>
        <dbReference type="SAM" id="Phobius"/>
    </source>
</evidence>
<name>A0A1S2KUE4_9BACI</name>
<sequence>MKKLGIIAVVGIFPLAFMIWWYSEAPVRGGIYPEKHKGLEIVVIDEEEVMVPITLPVRWIKTYPWEKPPIINEISFIDDSDKIFAALGGEYELRIPHSSEVKWYNRNVGGEVELYLNGASFAEVGSISTTTIKGSLEKEFALNQISMTVKNKKVKFPVDNHYKYRLITKNEKETGWSLEGLMYFFVGDNYDIPEGFVVRLAGTSGHTLEEIGFWLPGMPDDYYEGEVLYNYQHDFDRYNNAIEEFDGEQLSLPHEIKNSSLLIYFPFTPSMIEASGDSLARILPYFHLQNNNGQRYYVGGSGSIGSLDRRLSWDELIYKRSEH</sequence>
<gene>
    <name evidence="3" type="ORF">AWH56_001570</name>
    <name evidence="2" type="ORF">AWH56_24065</name>
</gene>
<dbReference type="EMBL" id="LQXD01000206">
    <property type="protein sequence ID" value="OIJ03802.1"/>
    <property type="molecule type" value="Genomic_DNA"/>
</dbReference>
<keyword evidence="1" id="KW-1133">Transmembrane helix</keyword>
<keyword evidence="1" id="KW-0812">Transmembrane</keyword>
<dbReference type="OrthoDB" id="2960861at2"/>
<dbReference type="EMBL" id="CP063356">
    <property type="protein sequence ID" value="QOY36411.1"/>
    <property type="molecule type" value="Genomic_DNA"/>
</dbReference>
<dbReference type="KEGG" id="aia:AWH56_001570"/>
<keyword evidence="4" id="KW-1185">Reference proteome</keyword>
<dbReference type="AlphaFoldDB" id="A0A1S2KUE4"/>
<accession>A0A1S2KUE4</accession>
<evidence type="ECO:0000313" key="4">
    <source>
        <dbReference type="Proteomes" id="UP000180175"/>
    </source>
</evidence>
<reference evidence="2 4" key="1">
    <citation type="submission" date="2016-10" db="EMBL/GenBank/DDBJ databases">
        <title>Draft genome sequences of four alkaliphilic bacteria belonging to the Anaerobacillus genus.</title>
        <authorList>
            <person name="Bassil N.M."/>
            <person name="Lloyd J.R."/>
        </authorList>
    </citation>
    <scope>NUCLEOTIDE SEQUENCE [LARGE SCALE GENOMIC DNA]</scope>
    <source>
        <strain evidence="2 4">NB2006</strain>
    </source>
</reference>
<dbReference type="Proteomes" id="UP000180175">
    <property type="component" value="Chromosome"/>
</dbReference>
<keyword evidence="1" id="KW-0472">Membrane</keyword>
<protein>
    <submittedName>
        <fullName evidence="2">Uncharacterized protein</fullName>
    </submittedName>
</protein>
<reference evidence="3 4" key="3">
    <citation type="journal article" date="2019" name="Int. J. Syst. Evol. Microbiol.">
        <title>Anaerobacillus isosaccharinicus sp. nov., an alkaliphilic bacterium which degrades isosaccharinic acid.</title>
        <authorList>
            <person name="Bassil N.M."/>
            <person name="Lloyd J.R."/>
        </authorList>
    </citation>
    <scope>NUCLEOTIDE SEQUENCE [LARGE SCALE GENOMIC DNA]</scope>
    <source>
        <strain evidence="3 4">NB2006</strain>
    </source>
</reference>
<evidence type="ECO:0000313" key="2">
    <source>
        <dbReference type="EMBL" id="OIJ03802.1"/>
    </source>
</evidence>
<dbReference type="RefSeq" id="WP_071319461.1">
    <property type="nucleotide sequence ID" value="NZ_CP063356.2"/>
</dbReference>
<reference evidence="3 4" key="2">
    <citation type="journal article" date="2017" name="Genome Announc.">
        <title>Draft Genome Sequences of Four Alkaliphilic Bacteria Belonging to the Anaerobacillus Genus.</title>
        <authorList>
            <person name="Bassil N.M."/>
            <person name="Lloyd J.R."/>
        </authorList>
    </citation>
    <scope>NUCLEOTIDE SEQUENCE [LARGE SCALE GENOMIC DNA]</scope>
    <source>
        <strain evidence="3 4">NB2006</strain>
    </source>
</reference>
<organism evidence="2 4">
    <name type="scientific">Anaerobacillus isosaccharinicus</name>
    <dbReference type="NCBI Taxonomy" id="1532552"/>
    <lineage>
        <taxon>Bacteria</taxon>
        <taxon>Bacillati</taxon>
        <taxon>Bacillota</taxon>
        <taxon>Bacilli</taxon>
        <taxon>Bacillales</taxon>
        <taxon>Bacillaceae</taxon>
        <taxon>Anaerobacillus</taxon>
    </lineage>
</organism>
<evidence type="ECO:0000313" key="3">
    <source>
        <dbReference type="EMBL" id="QOY36411.1"/>
    </source>
</evidence>
<reference evidence="3" key="4">
    <citation type="submission" date="2020-10" db="EMBL/GenBank/DDBJ databases">
        <authorList>
            <person name="Bassil N.M."/>
            <person name="Lloyd J.R."/>
        </authorList>
    </citation>
    <scope>NUCLEOTIDE SEQUENCE</scope>
    <source>
        <strain evidence="3">NB2006</strain>
    </source>
</reference>